<dbReference type="STRING" id="1423351.A0A074RTG0"/>
<organism evidence="1 2">
    <name type="scientific">Rhizoctonia solani 123E</name>
    <dbReference type="NCBI Taxonomy" id="1423351"/>
    <lineage>
        <taxon>Eukaryota</taxon>
        <taxon>Fungi</taxon>
        <taxon>Dikarya</taxon>
        <taxon>Basidiomycota</taxon>
        <taxon>Agaricomycotina</taxon>
        <taxon>Agaricomycetes</taxon>
        <taxon>Cantharellales</taxon>
        <taxon>Ceratobasidiaceae</taxon>
        <taxon>Rhizoctonia</taxon>
    </lineage>
</organism>
<evidence type="ECO:0000313" key="1">
    <source>
        <dbReference type="EMBL" id="KEP48615.1"/>
    </source>
</evidence>
<protein>
    <submittedName>
        <fullName evidence="1">Putative vegetative incompatibility protein HET-E-1</fullName>
    </submittedName>
</protein>
<reference evidence="1 2" key="1">
    <citation type="submission" date="2013-12" db="EMBL/GenBank/DDBJ databases">
        <authorList>
            <person name="Cubeta M."/>
            <person name="Pakala S."/>
            <person name="Fedorova N."/>
            <person name="Thomas E."/>
            <person name="Dean R."/>
            <person name="Jabaji S."/>
            <person name="Neate S."/>
            <person name="Toda T."/>
            <person name="Tavantzis S."/>
            <person name="Vilgalys R."/>
            <person name="Bharathan N."/>
            <person name="Pakala S."/>
            <person name="Losada L.S."/>
            <person name="Zafar N."/>
            <person name="Nierman W."/>
        </authorList>
    </citation>
    <scope>NUCLEOTIDE SEQUENCE [LARGE SCALE GENOMIC DNA]</scope>
    <source>
        <strain evidence="1 2">123E</strain>
    </source>
</reference>
<name>A0A074RTG0_9AGAM</name>
<feature type="non-terminal residue" evidence="1">
    <location>
        <position position="1"/>
    </location>
</feature>
<dbReference type="AlphaFoldDB" id="A0A074RTG0"/>
<evidence type="ECO:0000313" key="2">
    <source>
        <dbReference type="Proteomes" id="UP000027456"/>
    </source>
</evidence>
<proteinExistence type="predicted"/>
<sequence length="180" mass="19840">SNGTPSINCVCFSPDGTQIISGFKSSLRLVDTHTMELISKINLPQGEKVRWVGYSPDGMVIISVSTSANAATQETSGDATQQPTQSPNIIRVWRTIVRSNQIASSSSPRDWSFNFDGRVMSPEGFVMWVLPNLIPHIQAHTELGSGSHYSPLVMSSDQFINIGYRDLCIGNQWTKCYVDK</sequence>
<dbReference type="HOGENOM" id="CLU_1499858_0_0_1"/>
<dbReference type="Proteomes" id="UP000027456">
    <property type="component" value="Unassembled WGS sequence"/>
</dbReference>
<dbReference type="OrthoDB" id="10255582at2759"/>
<gene>
    <name evidence="1" type="ORF">V565_120060</name>
</gene>
<dbReference type="SUPFAM" id="SSF82171">
    <property type="entry name" value="DPP6 N-terminal domain-like"/>
    <property type="match status" value="1"/>
</dbReference>
<comment type="caution">
    <text evidence="1">The sequence shown here is derived from an EMBL/GenBank/DDBJ whole genome shotgun (WGS) entry which is preliminary data.</text>
</comment>
<dbReference type="Gene3D" id="2.130.10.10">
    <property type="entry name" value="YVTN repeat-like/Quinoprotein amine dehydrogenase"/>
    <property type="match status" value="1"/>
</dbReference>
<keyword evidence="2" id="KW-1185">Reference proteome</keyword>
<dbReference type="InterPro" id="IPR015943">
    <property type="entry name" value="WD40/YVTN_repeat-like_dom_sf"/>
</dbReference>
<accession>A0A074RTG0</accession>
<dbReference type="EMBL" id="AZST01000484">
    <property type="protein sequence ID" value="KEP48615.1"/>
    <property type="molecule type" value="Genomic_DNA"/>
</dbReference>